<gene>
    <name evidence="1" type="ORF">DC094_15440</name>
</gene>
<protein>
    <submittedName>
        <fullName evidence="1">Uncharacterized protein</fullName>
    </submittedName>
</protein>
<evidence type="ECO:0000313" key="2">
    <source>
        <dbReference type="Proteomes" id="UP000244906"/>
    </source>
</evidence>
<dbReference type="Proteomes" id="UP000244906">
    <property type="component" value="Unassembled WGS sequence"/>
</dbReference>
<name>A0A2V1GTS7_9GAMM</name>
<organism evidence="1 2">
    <name type="scientific">Pelagibaculum spongiae</name>
    <dbReference type="NCBI Taxonomy" id="2080658"/>
    <lineage>
        <taxon>Bacteria</taxon>
        <taxon>Pseudomonadati</taxon>
        <taxon>Pseudomonadota</taxon>
        <taxon>Gammaproteobacteria</taxon>
        <taxon>Oceanospirillales</taxon>
        <taxon>Pelagibaculum</taxon>
    </lineage>
</organism>
<dbReference type="AlphaFoldDB" id="A0A2V1GTS7"/>
<dbReference type="EMBL" id="QDDL01000007">
    <property type="protein sequence ID" value="PVZ66661.1"/>
    <property type="molecule type" value="Genomic_DNA"/>
</dbReference>
<reference evidence="1 2" key="1">
    <citation type="submission" date="2018-04" db="EMBL/GenBank/DDBJ databases">
        <title>Thalassorhabdus spongiae gen. nov., sp. nov., isolated from a marine sponge in South-West Iceland.</title>
        <authorList>
            <person name="Knobloch S."/>
            <person name="Daussin A."/>
            <person name="Johannsson R."/>
            <person name="Marteinsson V.T."/>
        </authorList>
    </citation>
    <scope>NUCLEOTIDE SEQUENCE [LARGE SCALE GENOMIC DNA]</scope>
    <source>
        <strain evidence="1 2">Hp12</strain>
    </source>
</reference>
<proteinExistence type="predicted"/>
<sequence>MDFRSFQHFSITAAVWRCQSAAFMFCRKIIYMLIRHFYIVVMFLNEFSSPMKNNVSVNMTHYQKNYIACIN</sequence>
<evidence type="ECO:0000313" key="1">
    <source>
        <dbReference type="EMBL" id="PVZ66661.1"/>
    </source>
</evidence>
<keyword evidence="2" id="KW-1185">Reference proteome</keyword>
<accession>A0A2V1GTS7</accession>
<comment type="caution">
    <text evidence="1">The sequence shown here is derived from an EMBL/GenBank/DDBJ whole genome shotgun (WGS) entry which is preliminary data.</text>
</comment>